<name>A0AAD6SC62_9AGAR</name>
<evidence type="ECO:0000313" key="3">
    <source>
        <dbReference type="Proteomes" id="UP001218188"/>
    </source>
</evidence>
<evidence type="ECO:0000313" key="2">
    <source>
        <dbReference type="EMBL" id="KAJ7024273.1"/>
    </source>
</evidence>
<organism evidence="2 3">
    <name type="scientific">Mycena alexandri</name>
    <dbReference type="NCBI Taxonomy" id="1745969"/>
    <lineage>
        <taxon>Eukaryota</taxon>
        <taxon>Fungi</taxon>
        <taxon>Dikarya</taxon>
        <taxon>Basidiomycota</taxon>
        <taxon>Agaricomycotina</taxon>
        <taxon>Agaricomycetes</taxon>
        <taxon>Agaricomycetidae</taxon>
        <taxon>Agaricales</taxon>
        <taxon>Marasmiineae</taxon>
        <taxon>Mycenaceae</taxon>
        <taxon>Mycena</taxon>
    </lineage>
</organism>
<accession>A0AAD6SC62</accession>
<dbReference type="EMBL" id="JARJCM010000172">
    <property type="protein sequence ID" value="KAJ7024273.1"/>
    <property type="molecule type" value="Genomic_DNA"/>
</dbReference>
<gene>
    <name evidence="2" type="ORF">C8F04DRAFT_1131987</name>
</gene>
<keyword evidence="3" id="KW-1185">Reference proteome</keyword>
<feature type="chain" id="PRO_5042268516" description="Secreted protein" evidence="1">
    <location>
        <begin position="28"/>
        <end position="128"/>
    </location>
</feature>
<evidence type="ECO:0008006" key="4">
    <source>
        <dbReference type="Google" id="ProtNLM"/>
    </source>
</evidence>
<evidence type="ECO:0000256" key="1">
    <source>
        <dbReference type="SAM" id="SignalP"/>
    </source>
</evidence>
<reference evidence="2" key="1">
    <citation type="submission" date="2023-03" db="EMBL/GenBank/DDBJ databases">
        <title>Massive genome expansion in bonnet fungi (Mycena s.s.) driven by repeated elements and novel gene families across ecological guilds.</title>
        <authorList>
            <consortium name="Lawrence Berkeley National Laboratory"/>
            <person name="Harder C.B."/>
            <person name="Miyauchi S."/>
            <person name="Viragh M."/>
            <person name="Kuo A."/>
            <person name="Thoen E."/>
            <person name="Andreopoulos B."/>
            <person name="Lu D."/>
            <person name="Skrede I."/>
            <person name="Drula E."/>
            <person name="Henrissat B."/>
            <person name="Morin E."/>
            <person name="Kohler A."/>
            <person name="Barry K."/>
            <person name="LaButti K."/>
            <person name="Morin E."/>
            <person name="Salamov A."/>
            <person name="Lipzen A."/>
            <person name="Mereny Z."/>
            <person name="Hegedus B."/>
            <person name="Baldrian P."/>
            <person name="Stursova M."/>
            <person name="Weitz H."/>
            <person name="Taylor A."/>
            <person name="Grigoriev I.V."/>
            <person name="Nagy L.G."/>
            <person name="Martin F."/>
            <person name="Kauserud H."/>
        </authorList>
    </citation>
    <scope>NUCLEOTIDE SEQUENCE</scope>
    <source>
        <strain evidence="2">CBHHK200</strain>
    </source>
</reference>
<protein>
    <recommendedName>
        <fullName evidence="4">Secreted protein</fullName>
    </recommendedName>
</protein>
<sequence length="128" mass="14733">MYHHCFFFFSFFFSFLITCVRPPSCYAFAFPPLLLPHTIRLRPASCSPSISHAAFLSIFIPFISHISDRIQYTIHHTTHITSHSTDLYSHGTVTDYGLLASRDSCLQLQPSYQVVLVPQNSQYRSVRM</sequence>
<dbReference type="Proteomes" id="UP001218188">
    <property type="component" value="Unassembled WGS sequence"/>
</dbReference>
<feature type="signal peptide" evidence="1">
    <location>
        <begin position="1"/>
        <end position="27"/>
    </location>
</feature>
<proteinExistence type="predicted"/>
<comment type="caution">
    <text evidence="2">The sequence shown here is derived from an EMBL/GenBank/DDBJ whole genome shotgun (WGS) entry which is preliminary data.</text>
</comment>
<dbReference type="AlphaFoldDB" id="A0AAD6SC62"/>
<keyword evidence="1" id="KW-0732">Signal</keyword>